<organism evidence="3 4">
    <name type="scientific">Aphis craccivora</name>
    <name type="common">Cowpea aphid</name>
    <dbReference type="NCBI Taxonomy" id="307492"/>
    <lineage>
        <taxon>Eukaryota</taxon>
        <taxon>Metazoa</taxon>
        <taxon>Ecdysozoa</taxon>
        <taxon>Arthropoda</taxon>
        <taxon>Hexapoda</taxon>
        <taxon>Insecta</taxon>
        <taxon>Pterygota</taxon>
        <taxon>Neoptera</taxon>
        <taxon>Paraneoptera</taxon>
        <taxon>Hemiptera</taxon>
        <taxon>Sternorrhyncha</taxon>
        <taxon>Aphidomorpha</taxon>
        <taxon>Aphidoidea</taxon>
        <taxon>Aphididae</taxon>
        <taxon>Aphidini</taxon>
        <taxon>Aphis</taxon>
        <taxon>Aphis</taxon>
    </lineage>
</organism>
<dbReference type="Proteomes" id="UP000478052">
    <property type="component" value="Unassembled WGS sequence"/>
</dbReference>
<sequence>RTHTHTYAHGSETSSDETARNSIGPSQQSAGKHPRASARAPRTARRTRASSTVHVIRARAIAGARARVVYFAFPAVFFFFYYRTSAPVSVLPVERART</sequence>
<keyword evidence="2" id="KW-0472">Membrane</keyword>
<keyword evidence="2" id="KW-0812">Transmembrane</keyword>
<evidence type="ECO:0000256" key="2">
    <source>
        <dbReference type="SAM" id="Phobius"/>
    </source>
</evidence>
<gene>
    <name evidence="3" type="ORF">FWK35_00019793</name>
</gene>
<evidence type="ECO:0000256" key="1">
    <source>
        <dbReference type="SAM" id="MobiDB-lite"/>
    </source>
</evidence>
<feature type="non-terminal residue" evidence="3">
    <location>
        <position position="1"/>
    </location>
</feature>
<feature type="region of interest" description="Disordered" evidence="1">
    <location>
        <begin position="1"/>
        <end position="51"/>
    </location>
</feature>
<dbReference type="AlphaFoldDB" id="A0A6G0YRB7"/>
<protein>
    <submittedName>
        <fullName evidence="3">Uncharacterized protein</fullName>
    </submittedName>
</protein>
<proteinExistence type="predicted"/>
<accession>A0A6G0YRB7</accession>
<comment type="caution">
    <text evidence="3">The sequence shown here is derived from an EMBL/GenBank/DDBJ whole genome shotgun (WGS) entry which is preliminary data.</text>
</comment>
<dbReference type="EMBL" id="VUJU01002804">
    <property type="protein sequence ID" value="KAF0760046.1"/>
    <property type="molecule type" value="Genomic_DNA"/>
</dbReference>
<feature type="compositionally biased region" description="Polar residues" evidence="1">
    <location>
        <begin position="20"/>
        <end position="30"/>
    </location>
</feature>
<keyword evidence="4" id="KW-1185">Reference proteome</keyword>
<reference evidence="3 4" key="1">
    <citation type="submission" date="2019-08" db="EMBL/GenBank/DDBJ databases">
        <title>Whole genome of Aphis craccivora.</title>
        <authorList>
            <person name="Voronova N.V."/>
            <person name="Shulinski R.S."/>
            <person name="Bandarenka Y.V."/>
            <person name="Zhorov D.G."/>
            <person name="Warner D."/>
        </authorList>
    </citation>
    <scope>NUCLEOTIDE SEQUENCE [LARGE SCALE GENOMIC DNA]</scope>
    <source>
        <strain evidence="3">180601</strain>
        <tissue evidence="3">Whole Body</tissue>
    </source>
</reference>
<feature type="compositionally biased region" description="Basic residues" evidence="1">
    <location>
        <begin position="32"/>
        <end position="48"/>
    </location>
</feature>
<feature type="transmembrane region" description="Helical" evidence="2">
    <location>
        <begin position="64"/>
        <end position="82"/>
    </location>
</feature>
<evidence type="ECO:0000313" key="3">
    <source>
        <dbReference type="EMBL" id="KAF0760046.1"/>
    </source>
</evidence>
<keyword evidence="2" id="KW-1133">Transmembrane helix</keyword>
<evidence type="ECO:0000313" key="4">
    <source>
        <dbReference type="Proteomes" id="UP000478052"/>
    </source>
</evidence>
<name>A0A6G0YRB7_APHCR</name>